<dbReference type="Proteomes" id="UP001597511">
    <property type="component" value="Unassembled WGS sequence"/>
</dbReference>
<evidence type="ECO:0000259" key="1">
    <source>
        <dbReference type="Pfam" id="PF01636"/>
    </source>
</evidence>
<dbReference type="PANTHER" id="PTHR21064:SF5">
    <property type="entry name" value="SLR1880 PROTEIN"/>
    <property type="match status" value="1"/>
</dbReference>
<feature type="domain" description="Aminoglycoside phosphotransferase" evidence="1">
    <location>
        <begin position="29"/>
        <end position="255"/>
    </location>
</feature>
<dbReference type="InterPro" id="IPR002575">
    <property type="entry name" value="Aminoglycoside_PTrfase"/>
</dbReference>
<dbReference type="SUPFAM" id="SSF56112">
    <property type="entry name" value="Protein kinase-like (PK-like)"/>
    <property type="match status" value="1"/>
</dbReference>
<dbReference type="PANTHER" id="PTHR21064">
    <property type="entry name" value="AMINOGLYCOSIDE PHOSPHOTRANSFERASE DOMAIN-CONTAINING PROTEIN-RELATED"/>
    <property type="match status" value="1"/>
</dbReference>
<dbReference type="InterPro" id="IPR011009">
    <property type="entry name" value="Kinase-like_dom_sf"/>
</dbReference>
<evidence type="ECO:0000313" key="3">
    <source>
        <dbReference type="Proteomes" id="UP001597511"/>
    </source>
</evidence>
<accession>A0ABW6A4L6</accession>
<reference evidence="3" key="1">
    <citation type="journal article" date="2019" name="Int. J. Syst. Evol. Microbiol.">
        <title>The Global Catalogue of Microorganisms (GCM) 10K type strain sequencing project: providing services to taxonomists for standard genome sequencing and annotation.</title>
        <authorList>
            <consortium name="The Broad Institute Genomics Platform"/>
            <consortium name="The Broad Institute Genome Sequencing Center for Infectious Disease"/>
            <person name="Wu L."/>
            <person name="Ma J."/>
        </authorList>
    </citation>
    <scope>NUCLEOTIDE SEQUENCE [LARGE SCALE GENOMIC DNA]</scope>
    <source>
        <strain evidence="3">KCTC 23299</strain>
    </source>
</reference>
<dbReference type="InterPro" id="IPR050249">
    <property type="entry name" value="Pseudomonas-type_ThrB"/>
</dbReference>
<keyword evidence="3" id="KW-1185">Reference proteome</keyword>
<dbReference type="Pfam" id="PF01636">
    <property type="entry name" value="APH"/>
    <property type="match status" value="1"/>
</dbReference>
<dbReference type="EMBL" id="JBHUOZ010000001">
    <property type="protein sequence ID" value="MFD2919692.1"/>
    <property type="molecule type" value="Genomic_DNA"/>
</dbReference>
<dbReference type="Gene3D" id="3.90.1200.10">
    <property type="match status" value="1"/>
</dbReference>
<gene>
    <name evidence="2" type="ORF">ACFS6H_08250</name>
</gene>
<evidence type="ECO:0000313" key="2">
    <source>
        <dbReference type="EMBL" id="MFD2919692.1"/>
    </source>
</evidence>
<protein>
    <submittedName>
        <fullName evidence="2">Phosphotransferase enzyme family protein</fullName>
    </submittedName>
</protein>
<comment type="caution">
    <text evidence="2">The sequence shown here is derived from an EMBL/GenBank/DDBJ whole genome shotgun (WGS) entry which is preliminary data.</text>
</comment>
<dbReference type="RefSeq" id="WP_386097130.1">
    <property type="nucleotide sequence ID" value="NZ_JBHUOZ010000001.1"/>
</dbReference>
<sequence>MIEVIPNTIEKTKLAHVVQQYGCTNDNFTIERLGGGLINSTWKVAFDDTELVLQKVNTNVFASPAHIADNIEAVNSYLKKHAPEYYFPAPLLTTGGASFYKDAHNNWFRAFKFLKGSQTISIVENAEQAYEAARQFGRFTALLTDFPAETLHENIVGFHDLTKRYNDFLTVLKTGDPARLKEARQWIELVLEQADIVKQFNELSANSLIKKRVAHHDTKISNVLFNPSGKAFAVIDLDTIMAGYYISDVGDMMRTYLSLTGEEEQDFDEVDIRPDVYKAIKEGYMSEMSLQLSSTEQSYFYYSGEFIIFMQAIRFLSDYLSGDHYYTPAYPGHNFKRAQHQLQLLRSYKNIPTAQR</sequence>
<proteinExistence type="predicted"/>
<name>A0ABW6A4L6_9BACT</name>
<organism evidence="2 3">
    <name type="scientific">Terrimonas rubra</name>
    <dbReference type="NCBI Taxonomy" id="1035890"/>
    <lineage>
        <taxon>Bacteria</taxon>
        <taxon>Pseudomonadati</taxon>
        <taxon>Bacteroidota</taxon>
        <taxon>Chitinophagia</taxon>
        <taxon>Chitinophagales</taxon>
        <taxon>Chitinophagaceae</taxon>
        <taxon>Terrimonas</taxon>
    </lineage>
</organism>